<dbReference type="GO" id="GO:0005886">
    <property type="term" value="C:plasma membrane"/>
    <property type="evidence" value="ECO:0007669"/>
    <property type="project" value="UniProtKB-SubCell"/>
</dbReference>
<evidence type="ECO:0000256" key="4">
    <source>
        <dbReference type="ARBA" id="ARBA00022729"/>
    </source>
</evidence>
<keyword evidence="4" id="KW-0732">Signal</keyword>
<dbReference type="PROSITE" id="PS50983">
    <property type="entry name" value="FE_B12_PBP"/>
    <property type="match status" value="1"/>
</dbReference>
<evidence type="ECO:0000256" key="2">
    <source>
        <dbReference type="ARBA" id="ARBA00008814"/>
    </source>
</evidence>
<name>A0A562QPE0_9BACI</name>
<dbReference type="PANTHER" id="PTHR30532:SF1">
    <property type="entry name" value="IRON(3+)-HYDROXAMATE-BINDING PROTEIN FHUD"/>
    <property type="match status" value="1"/>
</dbReference>
<feature type="coiled-coil region" evidence="5">
    <location>
        <begin position="173"/>
        <end position="200"/>
    </location>
</feature>
<gene>
    <name evidence="7" type="ORF">IQ10_01401</name>
</gene>
<dbReference type="SUPFAM" id="SSF53807">
    <property type="entry name" value="Helical backbone' metal receptor"/>
    <property type="match status" value="1"/>
</dbReference>
<dbReference type="Proteomes" id="UP000315711">
    <property type="component" value="Unassembled WGS sequence"/>
</dbReference>
<proteinExistence type="inferred from homology"/>
<comment type="subcellular location">
    <subcellularLocation>
        <location evidence="1">Cell membrane</location>
        <topology evidence="1">Lipid-anchor</topology>
    </subcellularLocation>
</comment>
<dbReference type="GO" id="GO:0030288">
    <property type="term" value="C:outer membrane-bounded periplasmic space"/>
    <property type="evidence" value="ECO:0007669"/>
    <property type="project" value="TreeGrafter"/>
</dbReference>
<comment type="caution">
    <text evidence="7">The sequence shown here is derived from an EMBL/GenBank/DDBJ whole genome shotgun (WGS) entry which is preliminary data.</text>
</comment>
<evidence type="ECO:0000313" key="8">
    <source>
        <dbReference type="Proteomes" id="UP000315711"/>
    </source>
</evidence>
<keyword evidence="5" id="KW-0175">Coiled coil</keyword>
<evidence type="ECO:0000256" key="3">
    <source>
        <dbReference type="ARBA" id="ARBA00022448"/>
    </source>
</evidence>
<dbReference type="OrthoDB" id="2417096at2"/>
<evidence type="ECO:0000259" key="6">
    <source>
        <dbReference type="PROSITE" id="PS50983"/>
    </source>
</evidence>
<dbReference type="InterPro" id="IPR051313">
    <property type="entry name" value="Bact_iron-sidero_bind"/>
</dbReference>
<protein>
    <submittedName>
        <fullName evidence="7">Iron complex transport system substrate-binding protein</fullName>
    </submittedName>
</protein>
<evidence type="ECO:0000256" key="1">
    <source>
        <dbReference type="ARBA" id="ARBA00004193"/>
    </source>
</evidence>
<comment type="similarity">
    <text evidence="2">Belongs to the bacterial solute-binding protein 8 family.</text>
</comment>
<dbReference type="Gene3D" id="3.40.50.1980">
    <property type="entry name" value="Nitrogenase molybdenum iron protein domain"/>
    <property type="match status" value="2"/>
</dbReference>
<evidence type="ECO:0000313" key="7">
    <source>
        <dbReference type="EMBL" id="TWI58070.1"/>
    </source>
</evidence>
<dbReference type="RefSeq" id="WP_144449733.1">
    <property type="nucleotide sequence ID" value="NZ_VLKZ01000003.1"/>
</dbReference>
<dbReference type="PANTHER" id="PTHR30532">
    <property type="entry name" value="IRON III DICITRATE-BINDING PERIPLASMIC PROTEIN"/>
    <property type="match status" value="1"/>
</dbReference>
<accession>A0A562QPE0</accession>
<dbReference type="InterPro" id="IPR002491">
    <property type="entry name" value="ABC_transptr_periplasmic_BD"/>
</dbReference>
<feature type="domain" description="Fe/B12 periplasmic-binding" evidence="6">
    <location>
        <begin position="66"/>
        <end position="325"/>
    </location>
</feature>
<dbReference type="PROSITE" id="PS51257">
    <property type="entry name" value="PROKAR_LIPOPROTEIN"/>
    <property type="match status" value="1"/>
</dbReference>
<reference evidence="7 8" key="1">
    <citation type="journal article" date="2015" name="Stand. Genomic Sci.">
        <title>Genomic Encyclopedia of Bacterial and Archaeal Type Strains, Phase III: the genomes of soil and plant-associated and newly described type strains.</title>
        <authorList>
            <person name="Whitman W.B."/>
            <person name="Woyke T."/>
            <person name="Klenk H.P."/>
            <person name="Zhou Y."/>
            <person name="Lilburn T.G."/>
            <person name="Beck B.J."/>
            <person name="De Vos P."/>
            <person name="Vandamme P."/>
            <person name="Eisen J.A."/>
            <person name="Garrity G."/>
            <person name="Hugenholtz P."/>
            <person name="Kyrpides N.C."/>
        </authorList>
    </citation>
    <scope>NUCLEOTIDE SEQUENCE [LARGE SCALE GENOMIC DNA]</scope>
    <source>
        <strain evidence="7 8">CGMCC 1.10116</strain>
    </source>
</reference>
<evidence type="ECO:0000256" key="5">
    <source>
        <dbReference type="SAM" id="Coils"/>
    </source>
</evidence>
<dbReference type="Pfam" id="PF01497">
    <property type="entry name" value="Peripla_BP_2"/>
    <property type="match status" value="1"/>
</dbReference>
<dbReference type="AlphaFoldDB" id="A0A562QPE0"/>
<keyword evidence="8" id="KW-1185">Reference proteome</keyword>
<organism evidence="7 8">
    <name type="scientific">Halalkalibacter nanhaiisediminis</name>
    <dbReference type="NCBI Taxonomy" id="688079"/>
    <lineage>
        <taxon>Bacteria</taxon>
        <taxon>Bacillati</taxon>
        <taxon>Bacillota</taxon>
        <taxon>Bacilli</taxon>
        <taxon>Bacillales</taxon>
        <taxon>Bacillaceae</taxon>
        <taxon>Halalkalibacter</taxon>
    </lineage>
</organism>
<dbReference type="EMBL" id="VLKZ01000003">
    <property type="protein sequence ID" value="TWI58070.1"/>
    <property type="molecule type" value="Genomic_DNA"/>
</dbReference>
<dbReference type="GO" id="GO:1901678">
    <property type="term" value="P:iron coordination entity transport"/>
    <property type="evidence" value="ECO:0007669"/>
    <property type="project" value="UniProtKB-ARBA"/>
</dbReference>
<sequence length="325" mass="35811">MVRMKKNIGVYIGLFLLVLLLAACGGNNESAPTNEPAEATGEQEEIASEKVVQDAMTDELVIPANPERIIAPYLEDSLLALGITPAAQWSIGESVLDYLQPQLADVPKISWDLPLEQVVSFDPDLVMFSSASAIQNGLYEEYQKIAPSYVFTDEASNDWRLQLQTMGELLDKTAEADAALAEYDEKVVEAKEQINEAIGEESAAIIWVMNKQFYVVDETRFSGNVIYGDLEIQAPEFLASLPDTGDTWDPVTIEKLSELDADHIFLLNPEGEMGVDELFASSVWNDLPAVQADQVYEISDASNWTIIGLIASEQTIDEVVENLVK</sequence>
<keyword evidence="3" id="KW-0813">Transport</keyword>